<organism evidence="2 3">
    <name type="scientific">Byssochlamys spectabilis</name>
    <name type="common">Paecilomyces variotii</name>
    <dbReference type="NCBI Taxonomy" id="264951"/>
    <lineage>
        <taxon>Eukaryota</taxon>
        <taxon>Fungi</taxon>
        <taxon>Dikarya</taxon>
        <taxon>Ascomycota</taxon>
        <taxon>Pezizomycotina</taxon>
        <taxon>Eurotiomycetes</taxon>
        <taxon>Eurotiomycetidae</taxon>
        <taxon>Eurotiales</taxon>
        <taxon>Thermoascaceae</taxon>
        <taxon>Paecilomyces</taxon>
    </lineage>
</organism>
<dbReference type="EMBL" id="RCNU01000009">
    <property type="protein sequence ID" value="RWQ93792.1"/>
    <property type="molecule type" value="Genomic_DNA"/>
</dbReference>
<dbReference type="InterPro" id="IPR017853">
    <property type="entry name" value="GH"/>
</dbReference>
<protein>
    <recommendedName>
        <fullName evidence="4">Glycoside hydrolase superfamily</fullName>
    </recommendedName>
</protein>
<keyword evidence="3" id="KW-1185">Reference proteome</keyword>
<dbReference type="VEuPathDB" id="FungiDB:C8Q69DRAFT_446565"/>
<dbReference type="STRING" id="264951.A0A443HPR1"/>
<dbReference type="Proteomes" id="UP000283841">
    <property type="component" value="Unassembled WGS sequence"/>
</dbReference>
<dbReference type="AlphaFoldDB" id="A0A443HPR1"/>
<feature type="chain" id="PRO_5019125060" description="Glycoside hydrolase superfamily" evidence="1">
    <location>
        <begin position="17"/>
        <end position="567"/>
    </location>
</feature>
<feature type="signal peptide" evidence="1">
    <location>
        <begin position="1"/>
        <end position="16"/>
    </location>
</feature>
<dbReference type="GeneID" id="39598416"/>
<evidence type="ECO:0000313" key="3">
    <source>
        <dbReference type="Proteomes" id="UP000283841"/>
    </source>
</evidence>
<evidence type="ECO:0008006" key="4">
    <source>
        <dbReference type="Google" id="ProtNLM"/>
    </source>
</evidence>
<dbReference type="RefSeq" id="XP_028483437.1">
    <property type="nucleotide sequence ID" value="XM_028629139.1"/>
</dbReference>
<dbReference type="SUPFAM" id="SSF51445">
    <property type="entry name" value="(Trans)glycosidases"/>
    <property type="match status" value="1"/>
</dbReference>
<reference evidence="2 3" key="1">
    <citation type="journal article" date="2018" name="Front. Microbiol.">
        <title>Genomic and genetic insights into a cosmopolitan fungus, Paecilomyces variotii (Eurotiales).</title>
        <authorList>
            <person name="Urquhart A.S."/>
            <person name="Mondo S.J."/>
            <person name="Makela M.R."/>
            <person name="Hane J.K."/>
            <person name="Wiebenga A."/>
            <person name="He G."/>
            <person name="Mihaltcheva S."/>
            <person name="Pangilinan J."/>
            <person name="Lipzen A."/>
            <person name="Barry K."/>
            <person name="de Vries R.P."/>
            <person name="Grigoriev I.V."/>
            <person name="Idnurm A."/>
        </authorList>
    </citation>
    <scope>NUCLEOTIDE SEQUENCE [LARGE SCALE GENOMIC DNA]</scope>
    <source>
        <strain evidence="2 3">CBS 101075</strain>
    </source>
</reference>
<comment type="caution">
    <text evidence="2">The sequence shown here is derived from an EMBL/GenBank/DDBJ whole genome shotgun (WGS) entry which is preliminary data.</text>
</comment>
<keyword evidence="1" id="KW-0732">Signal</keyword>
<name>A0A443HPR1_BYSSP</name>
<gene>
    <name evidence="2" type="ORF">C8Q69DRAFT_446565</name>
</gene>
<evidence type="ECO:0000256" key="1">
    <source>
        <dbReference type="SAM" id="SignalP"/>
    </source>
</evidence>
<accession>A0A443HPR1</accession>
<sequence>MRSFALWLGALGLTAAFNNPPGVDIWCGKAYRATNASFEPGGWLVQPAPSLEPLLDLRVRPRMNLYTQDELWGSFIVDAALSHINGYPFYYGTDTGDGHGLAHESFNVLYVDISLADNETGLVSSAVIPVNTTSNEVSFSLSSLQPQFDPYDILLRAVSPDGNRSYTARTQLYRLPNRTDGGSITKLDSLYGGLLFKNEQTDWQPLLPYSFYVSWGGWLEKSLDNVQYFKDQGYNIVHIIPNGGQPFNFTELNIFLDRCDEIGLWIMYDMRWTYQNATSVEEQVNMLKARKSMLLWYTGDEPDGNSDPVNAPKIAYDQIKSLDPWHPVSLCLNCYNFYYKEYSSGADIILSDVYPIAVNTSYSEVYGTVCNTTYGCCGCDDCKGDMEDISDRLDIFAQYQEWIGGPPKTFWGVPQAFGNESFWRRYPTPEEEVTMNMLSINHNAKGIVMWTYPTSSGLSEVTSKLSKVLLRKDVTTHLLGSHTTALEAAGHGRIDAAGWIIGEQMLVSILYLEYTDLQSEITVTLPAKAASVSEVLWGRGGWSVSGGKLVKNGLTGLETTLLIVTLE</sequence>
<evidence type="ECO:0000313" key="2">
    <source>
        <dbReference type="EMBL" id="RWQ93792.1"/>
    </source>
</evidence>
<proteinExistence type="predicted"/>
<dbReference type="Gene3D" id="3.20.20.80">
    <property type="entry name" value="Glycosidases"/>
    <property type="match status" value="1"/>
</dbReference>